<dbReference type="InterPro" id="IPR051082">
    <property type="entry name" value="Pentapeptide-BTB/POZ_domain"/>
</dbReference>
<dbReference type="Pfam" id="PF00805">
    <property type="entry name" value="Pentapeptide"/>
    <property type="match status" value="6"/>
</dbReference>
<dbReference type="EMBL" id="JAAEDH010000003">
    <property type="protein sequence ID" value="MBR0654358.1"/>
    <property type="molecule type" value="Genomic_DNA"/>
</dbReference>
<evidence type="ECO:0000313" key="3">
    <source>
        <dbReference type="Proteomes" id="UP001196068"/>
    </source>
</evidence>
<dbReference type="PANTHER" id="PTHR14136:SF17">
    <property type="entry name" value="BTB_POZ DOMAIN-CONTAINING PROTEIN KCTD9"/>
    <property type="match status" value="1"/>
</dbReference>
<dbReference type="PANTHER" id="PTHR14136">
    <property type="entry name" value="BTB_POZ DOMAIN-CONTAINING PROTEIN KCTD9"/>
    <property type="match status" value="1"/>
</dbReference>
<protein>
    <submittedName>
        <fullName evidence="2">DUF2169 domain-containing protein</fullName>
    </submittedName>
</protein>
<proteinExistence type="predicted"/>
<reference evidence="2" key="2">
    <citation type="journal article" date="2021" name="Syst. Appl. Microbiol.">
        <title>Roseomonas hellenica sp. nov., isolated from roots of wild-growing Alkanna tinctoria.</title>
        <authorList>
            <person name="Rat A."/>
            <person name="Naranjo H.D."/>
            <person name="Lebbe L."/>
            <person name="Cnockaert M."/>
            <person name="Krigas N."/>
            <person name="Grigoriadou K."/>
            <person name="Maloupa E."/>
            <person name="Willems A."/>
        </authorList>
    </citation>
    <scope>NUCLEOTIDE SEQUENCE</scope>
    <source>
        <strain evidence="2">LMG 28251</strain>
    </source>
</reference>
<evidence type="ECO:0000313" key="2">
    <source>
        <dbReference type="EMBL" id="MBR0654358.1"/>
    </source>
</evidence>
<gene>
    <name evidence="2" type="ORF">GXW79_04610</name>
</gene>
<organism evidence="2 3">
    <name type="scientific">Plastoroseomonas arctica</name>
    <dbReference type="NCBI Taxonomy" id="1509237"/>
    <lineage>
        <taxon>Bacteria</taxon>
        <taxon>Pseudomonadati</taxon>
        <taxon>Pseudomonadota</taxon>
        <taxon>Alphaproteobacteria</taxon>
        <taxon>Acetobacterales</taxon>
        <taxon>Acetobacteraceae</taxon>
        <taxon>Plastoroseomonas</taxon>
    </lineage>
</organism>
<name>A0AAF1KNB9_9PROT</name>
<accession>A0AAF1KNB9</accession>
<dbReference type="Pfam" id="PF09937">
    <property type="entry name" value="DUF2169"/>
    <property type="match status" value="1"/>
</dbReference>
<feature type="domain" description="DUF2169" evidence="1">
    <location>
        <begin position="58"/>
        <end position="293"/>
    </location>
</feature>
<dbReference type="Gene3D" id="2.160.20.80">
    <property type="entry name" value="E3 ubiquitin-protein ligase SopA"/>
    <property type="match status" value="2"/>
</dbReference>
<reference evidence="2" key="1">
    <citation type="submission" date="2020-01" db="EMBL/GenBank/DDBJ databases">
        <authorList>
            <person name="Rat A."/>
        </authorList>
    </citation>
    <scope>NUCLEOTIDE SEQUENCE</scope>
    <source>
        <strain evidence="2">LMG 28251</strain>
    </source>
</reference>
<sequence>MKTIKPMSLGILHRPIEFQRRFFLGIASTMFCPMDEAPGILGELAMWKFLATVLPPEIPLDMALPKTAAEFLVTGSAFSPNGQRVRAVPVSATLGTLTKRLMAVGDRYIEDGRASEPVPFTEMPMGWDRAYGGPKVAENPLGRGTEEMPLQGIGYRIPLPNVVEADRSARAQAPVPLNFGPIDIAWPQRAKLAGTHDKRWLEEDFPGYARDIDWRMFMAAAPDQRFAGYLRGDEAYTIENMHPTQPVLTGRLPGVTPRIFVERKGGAGLEEVPLNLTTVWFFPNVKRVVLIHHGRVRVAEEDARDILRVVQGCDPIGAPRPVADFAEVLARRLDPKYGTIEALRDSALVPAHLIVPDPDIEASKAQLATEDLVQKRLRRRKELEIERDRERIRALGLDPDKYGMPALPPDEPEPTLETLPARIEAAEKEAEAKRIEGEAFIAAQMEQLNVTLAALGLPKQEPAERKLTGPPKFSASGKRRELEEVAIMLESQGEDASILRNQLADTAAMESWDKAEESVREGYRQGAHEQNPVPRLGASANAALRAWLLDGRREAKRADCCGADLSGVDLSGMDLSEAWFDGADLSGANLTRARLDRAVLAHANLEGARLAGARLKEANLGRALLRRADLSGAILHEALLHNADLTGANFRRADLSDAHLHENQLGGVDLSDVMAHRLFVANARIEGLVAIGADLDGAMFVSCELAGADFSHAKMRTATFISAKAPGIRFTGTDLTKAVFVEACELPGADFSGARCEQVNMRGTIMPGAVFTGALLDGADLSDADLGQTMFDLVRARNARFTVSNFMAARLTRCDFKGASFARADLRGADLSDSSLFEVDLGRILADSTTRYERIQRTRTKLVPRRAPPVPA</sequence>
<dbReference type="SUPFAM" id="SSF141571">
    <property type="entry name" value="Pentapeptide repeat-like"/>
    <property type="match status" value="2"/>
</dbReference>
<keyword evidence="3" id="KW-1185">Reference proteome</keyword>
<dbReference type="InterPro" id="IPR001646">
    <property type="entry name" value="5peptide_repeat"/>
</dbReference>
<dbReference type="RefSeq" id="WP_211873171.1">
    <property type="nucleotide sequence ID" value="NZ_JAAEDH010000003.1"/>
</dbReference>
<dbReference type="InterPro" id="IPR018683">
    <property type="entry name" value="DUF2169"/>
</dbReference>
<dbReference type="AlphaFoldDB" id="A0AAF1KNB9"/>
<comment type="caution">
    <text evidence="2">The sequence shown here is derived from an EMBL/GenBank/DDBJ whole genome shotgun (WGS) entry which is preliminary data.</text>
</comment>
<evidence type="ECO:0000259" key="1">
    <source>
        <dbReference type="Pfam" id="PF09937"/>
    </source>
</evidence>
<dbReference type="Proteomes" id="UP001196068">
    <property type="component" value="Unassembled WGS sequence"/>
</dbReference>